<evidence type="ECO:0000313" key="2">
    <source>
        <dbReference type="Proteomes" id="UP000325315"/>
    </source>
</evidence>
<sequence>MYAMVCTHPDISHVVSNHGQTRQVTLAGSQLDFQIFTRLYRRLKSEEVSYRLFAISWRATFQATVALSSAEAKYMEITKAVNEAIWLRDLFSELGNEKGTTVVYCDNESVIHLTEDQMHHKRTKHINIRYYFVREVVT</sequence>
<keyword evidence="2" id="KW-1185">Reference proteome</keyword>
<protein>
    <submittedName>
        <fullName evidence="1">Retrovirus-related Pol polyprotein from transposon TNT 1-94</fullName>
    </submittedName>
</protein>
<proteinExistence type="predicted"/>
<dbReference type="EMBL" id="SMMG02000004">
    <property type="protein sequence ID" value="KAA3476698.1"/>
    <property type="molecule type" value="Genomic_DNA"/>
</dbReference>
<name>A0A5B6W656_9ROSI</name>
<accession>A0A5B6W656</accession>
<reference evidence="2" key="1">
    <citation type="journal article" date="2019" name="Plant Biotechnol. J.">
        <title>Genome sequencing of the Australian wild diploid species Gossypium australe highlights disease resistance and delayed gland morphogenesis.</title>
        <authorList>
            <person name="Cai Y."/>
            <person name="Cai X."/>
            <person name="Wang Q."/>
            <person name="Wang P."/>
            <person name="Zhang Y."/>
            <person name="Cai C."/>
            <person name="Xu Y."/>
            <person name="Wang K."/>
            <person name="Zhou Z."/>
            <person name="Wang C."/>
            <person name="Geng S."/>
            <person name="Li B."/>
            <person name="Dong Q."/>
            <person name="Hou Y."/>
            <person name="Wang H."/>
            <person name="Ai P."/>
            <person name="Liu Z."/>
            <person name="Yi F."/>
            <person name="Sun M."/>
            <person name="An G."/>
            <person name="Cheng J."/>
            <person name="Zhang Y."/>
            <person name="Shi Q."/>
            <person name="Xie Y."/>
            <person name="Shi X."/>
            <person name="Chang Y."/>
            <person name="Huang F."/>
            <person name="Chen Y."/>
            <person name="Hong S."/>
            <person name="Mi L."/>
            <person name="Sun Q."/>
            <person name="Zhang L."/>
            <person name="Zhou B."/>
            <person name="Peng R."/>
            <person name="Zhang X."/>
            <person name="Liu F."/>
        </authorList>
    </citation>
    <scope>NUCLEOTIDE SEQUENCE [LARGE SCALE GENOMIC DNA]</scope>
    <source>
        <strain evidence="2">cv. PA1801</strain>
    </source>
</reference>
<dbReference type="PANTHER" id="PTHR11439">
    <property type="entry name" value="GAG-POL-RELATED RETROTRANSPOSON"/>
    <property type="match status" value="1"/>
</dbReference>
<evidence type="ECO:0000313" key="1">
    <source>
        <dbReference type="EMBL" id="KAA3476698.1"/>
    </source>
</evidence>
<dbReference type="OrthoDB" id="999247at2759"/>
<organism evidence="1 2">
    <name type="scientific">Gossypium australe</name>
    <dbReference type="NCBI Taxonomy" id="47621"/>
    <lineage>
        <taxon>Eukaryota</taxon>
        <taxon>Viridiplantae</taxon>
        <taxon>Streptophyta</taxon>
        <taxon>Embryophyta</taxon>
        <taxon>Tracheophyta</taxon>
        <taxon>Spermatophyta</taxon>
        <taxon>Magnoliopsida</taxon>
        <taxon>eudicotyledons</taxon>
        <taxon>Gunneridae</taxon>
        <taxon>Pentapetalae</taxon>
        <taxon>rosids</taxon>
        <taxon>malvids</taxon>
        <taxon>Malvales</taxon>
        <taxon>Malvaceae</taxon>
        <taxon>Malvoideae</taxon>
        <taxon>Gossypium</taxon>
    </lineage>
</organism>
<dbReference type="CDD" id="cd09272">
    <property type="entry name" value="RNase_HI_RT_Ty1"/>
    <property type="match status" value="1"/>
</dbReference>
<dbReference type="PANTHER" id="PTHR11439:SF463">
    <property type="entry name" value="REVERSE TRANSCRIPTASE TY1_COPIA-TYPE DOMAIN-CONTAINING PROTEIN"/>
    <property type="match status" value="1"/>
</dbReference>
<gene>
    <name evidence="1" type="ORF">EPI10_010653</name>
</gene>
<dbReference type="Proteomes" id="UP000325315">
    <property type="component" value="Unassembled WGS sequence"/>
</dbReference>
<comment type="caution">
    <text evidence="1">The sequence shown here is derived from an EMBL/GenBank/DDBJ whole genome shotgun (WGS) entry which is preliminary data.</text>
</comment>
<dbReference type="AlphaFoldDB" id="A0A5B6W656"/>